<dbReference type="Proteomes" id="UP000070497">
    <property type="component" value="Unassembled WGS sequence"/>
</dbReference>
<feature type="transmembrane region" description="Helical" evidence="1">
    <location>
        <begin position="152"/>
        <end position="173"/>
    </location>
</feature>
<dbReference type="RefSeq" id="WP_061419939.1">
    <property type="nucleotide sequence ID" value="NZ_KQ969339.1"/>
</dbReference>
<keyword evidence="1" id="KW-0472">Membrane</keyword>
<reference evidence="2 3" key="1">
    <citation type="submission" date="2016-01" db="EMBL/GenBank/DDBJ databases">
        <title>Highly variable Streptococcus oralis are common among viridans streptococci isolated from primates.</title>
        <authorList>
            <person name="Denapaite D."/>
            <person name="Rieger M."/>
            <person name="Koendgen S."/>
            <person name="Brueckner R."/>
            <person name="Ochigava I."/>
            <person name="Kappeler P."/>
            <person name="Maetz-Rensing K."/>
            <person name="Leendertz F."/>
            <person name="Hakenbeck R."/>
        </authorList>
    </citation>
    <scope>NUCLEOTIDE SEQUENCE [LARGE SCALE GENOMIC DNA]</scope>
    <source>
        <strain evidence="2 3">DD14</strain>
    </source>
</reference>
<dbReference type="InterPro" id="IPR021697">
    <property type="entry name" value="DUF3278"/>
</dbReference>
<sequence length="179" mass="20890">MKKEDLTTRLLRNLFHIQGPFDECRQEIIYKAGARSMVQIVYSSLLLFLFYLLFGRFIEVVRYAMPYVYSGLIFFITLKTQRAVKELHLEKDDKSEIILKAYSKGQIKFRSWVVFIGIQIGFFTLLIFHKIFVQQMSFSDFGKLLVQFDKSVPLLVLCLGIGAIFGTMTYAFLSEHVKK</sequence>
<dbReference type="PATRIC" id="fig|1303.77.peg.1736"/>
<evidence type="ECO:0000256" key="1">
    <source>
        <dbReference type="SAM" id="Phobius"/>
    </source>
</evidence>
<evidence type="ECO:0000313" key="2">
    <source>
        <dbReference type="EMBL" id="KXT79794.1"/>
    </source>
</evidence>
<name>A0A139NVN3_STROR</name>
<evidence type="ECO:0008006" key="4">
    <source>
        <dbReference type="Google" id="ProtNLM"/>
    </source>
</evidence>
<dbReference type="EMBL" id="LQRI01000205">
    <property type="protein sequence ID" value="KXT79794.1"/>
    <property type="molecule type" value="Genomic_DNA"/>
</dbReference>
<comment type="caution">
    <text evidence="2">The sequence shown here is derived from an EMBL/GenBank/DDBJ whole genome shotgun (WGS) entry which is preliminary data.</text>
</comment>
<feature type="transmembrane region" description="Helical" evidence="1">
    <location>
        <begin position="60"/>
        <end position="78"/>
    </location>
</feature>
<feature type="transmembrane region" description="Helical" evidence="1">
    <location>
        <begin position="36"/>
        <end position="54"/>
    </location>
</feature>
<feature type="transmembrane region" description="Helical" evidence="1">
    <location>
        <begin position="112"/>
        <end position="132"/>
    </location>
</feature>
<gene>
    <name evidence="2" type="ORF">SORDD14_01562</name>
</gene>
<evidence type="ECO:0000313" key="3">
    <source>
        <dbReference type="Proteomes" id="UP000070497"/>
    </source>
</evidence>
<dbReference type="AlphaFoldDB" id="A0A139NVN3"/>
<accession>A0A139NVN3</accession>
<protein>
    <recommendedName>
        <fullName evidence="4">DUF3278 domain-containing protein</fullName>
    </recommendedName>
</protein>
<dbReference type="Pfam" id="PF11683">
    <property type="entry name" value="DUF3278"/>
    <property type="match status" value="1"/>
</dbReference>
<organism evidence="2 3">
    <name type="scientific">Streptococcus oralis</name>
    <dbReference type="NCBI Taxonomy" id="1303"/>
    <lineage>
        <taxon>Bacteria</taxon>
        <taxon>Bacillati</taxon>
        <taxon>Bacillota</taxon>
        <taxon>Bacilli</taxon>
        <taxon>Lactobacillales</taxon>
        <taxon>Streptococcaceae</taxon>
        <taxon>Streptococcus</taxon>
    </lineage>
</organism>
<keyword evidence="1" id="KW-1133">Transmembrane helix</keyword>
<proteinExistence type="predicted"/>
<keyword evidence="1" id="KW-0812">Transmembrane</keyword>